<sequence>ENFFLKITQRKVQIININNEVINSQELAISEVSQNISMKINTILPFGSRLIIAFKNSICQLFDEQIKVIMKSNVEKPHFTIFKLQGILYACDTKKLYKISVTNNRITVIRNCSKPTYYLQHFDEVFAFTGSGIYKIDKYLVASKLFIFEQDYDLVSYSYGILIIKHYLTYIFVDFYASAMAKFEFPAENSFNHHKIDEQFLFEYGLSCSDHVIVRFMNANLIKKRYQACKQYFQKVYSNNRFLSSYRIIEKSCQSKINSQSLIVNTDQLLYAMHERNLILLGRNVLITNENYKILKIVVQEEYPPPKFQYKSYFVQVDNVLYFLYQNDIFQMQHLKLKNLKNPFKVDIKSLYALNSQLYVNCMQKMFVISNKSYDYIQYQQNYTTYQFANSICAVFPSKVGFIDQDNEYIEMYNFATHIQCLQLGAFLIIQSRNKYVLNLVTTELKQFDFDDPQSLEELSPIGIQLKLNLQKQLFGEDCWFKVIEQQRKFVKSQLKGETLFDKIVLEARMKRMTKQYRENIRRQHLLSEVGLLFVWCRAVCEESCQMEME</sequence>
<organism evidence="1">
    <name type="scientific">Trepomonas sp. PC1</name>
    <dbReference type="NCBI Taxonomy" id="1076344"/>
    <lineage>
        <taxon>Eukaryota</taxon>
        <taxon>Metamonada</taxon>
        <taxon>Diplomonadida</taxon>
        <taxon>Hexamitidae</taxon>
        <taxon>Hexamitinae</taxon>
        <taxon>Trepomonas</taxon>
    </lineage>
</organism>
<dbReference type="EMBL" id="GDID01006646">
    <property type="protein sequence ID" value="JAP89960.1"/>
    <property type="molecule type" value="Transcribed_RNA"/>
</dbReference>
<feature type="non-terminal residue" evidence="1">
    <location>
        <position position="1"/>
    </location>
</feature>
<gene>
    <name evidence="1" type="ORF">TPC1_30545</name>
</gene>
<reference evidence="1" key="1">
    <citation type="submission" date="2015-07" db="EMBL/GenBank/DDBJ databases">
        <title>Adaptation to a free-living lifestyle via gene acquisitions in the diplomonad Trepomonas sp. PC1.</title>
        <authorList>
            <person name="Xu F."/>
            <person name="Jerlstrom-Hultqvist J."/>
            <person name="Kolisko M."/>
            <person name="Simpson A.G.B."/>
            <person name="Roger A.J."/>
            <person name="Svard S.G."/>
            <person name="Andersson J.O."/>
        </authorList>
    </citation>
    <scope>NUCLEOTIDE SEQUENCE</scope>
    <source>
        <strain evidence="1">PC1</strain>
    </source>
</reference>
<proteinExistence type="predicted"/>
<protein>
    <submittedName>
        <fullName evidence="1">Uncharacterized protein</fullName>
    </submittedName>
</protein>
<dbReference type="AlphaFoldDB" id="A0A146JZ28"/>
<evidence type="ECO:0000313" key="1">
    <source>
        <dbReference type="EMBL" id="JAP89960.1"/>
    </source>
</evidence>
<accession>A0A146JZ28</accession>
<name>A0A146JZ28_9EUKA</name>